<accession>A0AAU9LGA5</accession>
<organism evidence="1 2">
    <name type="scientific">Lactuca virosa</name>
    <dbReference type="NCBI Taxonomy" id="75947"/>
    <lineage>
        <taxon>Eukaryota</taxon>
        <taxon>Viridiplantae</taxon>
        <taxon>Streptophyta</taxon>
        <taxon>Embryophyta</taxon>
        <taxon>Tracheophyta</taxon>
        <taxon>Spermatophyta</taxon>
        <taxon>Magnoliopsida</taxon>
        <taxon>eudicotyledons</taxon>
        <taxon>Gunneridae</taxon>
        <taxon>Pentapetalae</taxon>
        <taxon>asterids</taxon>
        <taxon>campanulids</taxon>
        <taxon>Asterales</taxon>
        <taxon>Asteraceae</taxon>
        <taxon>Cichorioideae</taxon>
        <taxon>Cichorieae</taxon>
        <taxon>Lactucinae</taxon>
        <taxon>Lactuca</taxon>
    </lineage>
</organism>
<name>A0AAU9LGA5_9ASTR</name>
<comment type="caution">
    <text evidence="1">The sequence shown here is derived from an EMBL/GenBank/DDBJ whole genome shotgun (WGS) entry which is preliminary data.</text>
</comment>
<protein>
    <submittedName>
        <fullName evidence="1">Uncharacterized protein</fullName>
    </submittedName>
</protein>
<reference evidence="1 2" key="1">
    <citation type="submission" date="2022-01" db="EMBL/GenBank/DDBJ databases">
        <authorList>
            <person name="Xiong W."/>
            <person name="Schranz E."/>
        </authorList>
    </citation>
    <scope>NUCLEOTIDE SEQUENCE [LARGE SCALE GENOMIC DNA]</scope>
</reference>
<dbReference type="Proteomes" id="UP001157418">
    <property type="component" value="Unassembled WGS sequence"/>
</dbReference>
<sequence length="74" mass="8477">MKQLQKKVKIENCAMNLQFDERDGEGCDYNATNKWWVWWVMAAVLTRRRGGWLIAMKDVNGSVEGLVVMVDEGG</sequence>
<gene>
    <name evidence="1" type="ORF">LVIROSA_LOCUS1460</name>
</gene>
<dbReference type="AlphaFoldDB" id="A0AAU9LGA5"/>
<evidence type="ECO:0000313" key="2">
    <source>
        <dbReference type="Proteomes" id="UP001157418"/>
    </source>
</evidence>
<keyword evidence="2" id="KW-1185">Reference proteome</keyword>
<evidence type="ECO:0000313" key="1">
    <source>
        <dbReference type="EMBL" id="CAH1413500.1"/>
    </source>
</evidence>
<dbReference type="EMBL" id="CAKMRJ010000001">
    <property type="protein sequence ID" value="CAH1413500.1"/>
    <property type="molecule type" value="Genomic_DNA"/>
</dbReference>
<proteinExistence type="predicted"/>